<dbReference type="SUPFAM" id="SSF50156">
    <property type="entry name" value="PDZ domain-like"/>
    <property type="match status" value="1"/>
</dbReference>
<accession>A0A518EZ81</accession>
<keyword evidence="1" id="KW-0732">Signal</keyword>
<dbReference type="Gene3D" id="2.30.42.10">
    <property type="match status" value="1"/>
</dbReference>
<feature type="chain" id="PRO_5022204714" description="PDZ domain-containing protein" evidence="1">
    <location>
        <begin position="30"/>
        <end position="803"/>
    </location>
</feature>
<organism evidence="3 4">
    <name type="scientific">Saltatorellus ferox</name>
    <dbReference type="NCBI Taxonomy" id="2528018"/>
    <lineage>
        <taxon>Bacteria</taxon>
        <taxon>Pseudomonadati</taxon>
        <taxon>Planctomycetota</taxon>
        <taxon>Planctomycetia</taxon>
        <taxon>Planctomycetia incertae sedis</taxon>
        <taxon>Saltatorellus</taxon>
    </lineage>
</organism>
<dbReference type="InterPro" id="IPR011989">
    <property type="entry name" value="ARM-like"/>
</dbReference>
<dbReference type="InterPro" id="IPR036034">
    <property type="entry name" value="PDZ_sf"/>
</dbReference>
<feature type="domain" description="PDZ" evidence="2">
    <location>
        <begin position="74"/>
        <end position="118"/>
    </location>
</feature>
<dbReference type="Pfam" id="PF13646">
    <property type="entry name" value="HEAT_2"/>
    <property type="match status" value="1"/>
</dbReference>
<dbReference type="InterPro" id="IPR016024">
    <property type="entry name" value="ARM-type_fold"/>
</dbReference>
<dbReference type="AlphaFoldDB" id="A0A518EZ81"/>
<name>A0A518EZ81_9BACT</name>
<dbReference type="Proteomes" id="UP000320390">
    <property type="component" value="Chromosome"/>
</dbReference>
<dbReference type="EMBL" id="CP036434">
    <property type="protein sequence ID" value="QDV09389.1"/>
    <property type="molecule type" value="Genomic_DNA"/>
</dbReference>
<dbReference type="PROSITE" id="PS50106">
    <property type="entry name" value="PDZ"/>
    <property type="match status" value="1"/>
</dbReference>
<protein>
    <recommendedName>
        <fullName evidence="2">PDZ domain-containing protein</fullName>
    </recommendedName>
</protein>
<proteinExistence type="predicted"/>
<gene>
    <name evidence="3" type="ORF">Poly30_49470</name>
</gene>
<dbReference type="RefSeq" id="WP_145203654.1">
    <property type="nucleotide sequence ID" value="NZ_CP036434.1"/>
</dbReference>
<evidence type="ECO:0000259" key="2">
    <source>
        <dbReference type="PROSITE" id="PS50106"/>
    </source>
</evidence>
<dbReference type="SMART" id="SM00567">
    <property type="entry name" value="EZ_HEAT"/>
    <property type="match status" value="3"/>
</dbReference>
<dbReference type="SUPFAM" id="SSF48371">
    <property type="entry name" value="ARM repeat"/>
    <property type="match status" value="1"/>
</dbReference>
<keyword evidence="4" id="KW-1185">Reference proteome</keyword>
<dbReference type="OrthoDB" id="248184at2"/>
<feature type="signal peptide" evidence="1">
    <location>
        <begin position="1"/>
        <end position="29"/>
    </location>
</feature>
<evidence type="ECO:0000313" key="3">
    <source>
        <dbReference type="EMBL" id="QDV09389.1"/>
    </source>
</evidence>
<dbReference type="Pfam" id="PF19805">
    <property type="entry name" value="DUF6288"/>
    <property type="match status" value="1"/>
</dbReference>
<reference evidence="3 4" key="1">
    <citation type="submission" date="2019-02" db="EMBL/GenBank/DDBJ databases">
        <title>Deep-cultivation of Planctomycetes and their phenomic and genomic characterization uncovers novel biology.</title>
        <authorList>
            <person name="Wiegand S."/>
            <person name="Jogler M."/>
            <person name="Boedeker C."/>
            <person name="Pinto D."/>
            <person name="Vollmers J."/>
            <person name="Rivas-Marin E."/>
            <person name="Kohn T."/>
            <person name="Peeters S.H."/>
            <person name="Heuer A."/>
            <person name="Rast P."/>
            <person name="Oberbeckmann S."/>
            <person name="Bunk B."/>
            <person name="Jeske O."/>
            <person name="Meyerdierks A."/>
            <person name="Storesund J.E."/>
            <person name="Kallscheuer N."/>
            <person name="Luecker S."/>
            <person name="Lage O.M."/>
            <person name="Pohl T."/>
            <person name="Merkel B.J."/>
            <person name="Hornburger P."/>
            <person name="Mueller R.-W."/>
            <person name="Bruemmer F."/>
            <person name="Labrenz M."/>
            <person name="Spormann A.M."/>
            <person name="Op den Camp H."/>
            <person name="Overmann J."/>
            <person name="Amann R."/>
            <person name="Jetten M.S.M."/>
            <person name="Mascher T."/>
            <person name="Medema M.H."/>
            <person name="Devos D.P."/>
            <person name="Kaster A.-K."/>
            <person name="Ovreas L."/>
            <person name="Rohde M."/>
            <person name="Galperin M.Y."/>
            <person name="Jogler C."/>
        </authorList>
    </citation>
    <scope>NUCLEOTIDE SEQUENCE [LARGE SCALE GENOMIC DNA]</scope>
    <source>
        <strain evidence="3 4">Poly30</strain>
    </source>
</reference>
<dbReference type="Gene3D" id="1.25.10.10">
    <property type="entry name" value="Leucine-rich Repeat Variant"/>
    <property type="match status" value="1"/>
</dbReference>
<dbReference type="InterPro" id="IPR004155">
    <property type="entry name" value="PBS_lyase_HEAT"/>
</dbReference>
<evidence type="ECO:0000313" key="4">
    <source>
        <dbReference type="Proteomes" id="UP000320390"/>
    </source>
</evidence>
<dbReference type="InterPro" id="IPR001478">
    <property type="entry name" value="PDZ"/>
</dbReference>
<dbReference type="InterPro" id="IPR046255">
    <property type="entry name" value="DUF6288"/>
</dbReference>
<evidence type="ECO:0000256" key="1">
    <source>
        <dbReference type="SAM" id="SignalP"/>
    </source>
</evidence>
<sequence length="803" mass="87476" precursor="true">MKSLPVRHALLAAAIAALLLTGLASSAAAAQEVPDLTQGGAIPERSTHDWNLGATGARGWMYSERLVTDLARQVAITEVAPGSPADGQLAVGDVILGLGSEPFRDDPRSELGRALTAAESRAGRGRLKLLRWRDGKTKTVTLKLPVLGSYSETAPYDCPKSARILEQGCETLAERMAEKGYGPNPIPRCLNALALLASGDKNYLPLLRREALWAADYSADSFQTWYYGYVCIFLAEYVMATGDESVMKGLWRLALDATHGQSRVGSWGHRFAQADGRLAGYGMMNSPGVPLTIGLVLARSAGVRSEEVDLAILRSTDLLRFYAGKGAIPYGDHDPWIETHEDNGKCGMGAVLFHLIEDEPSATFFSSMCVASHGAERDTGHTGNFFNLLWALPGVSLSGPQATGAWMQEFGARYFDLARQWDGTFQHQGPPEERPDSYSGWDATGVYLLSYALPLRRIVLTGKQPSVVPAIDAARAASLIDDGRGWNNRDRDSFYASLDEEELLRRTGSWSPVVRERAAMALARSKAKVVPQLIERLQSKDQNARYGACQTFAHLRGAAAPAVEPLLACLDDGDLWLRVKAADALSRIGEAAMPALPALLEALASAPSDVDPRGMEQRYLCLTLFDRRNGLLRQSLEGVDEKALGTAIRAGLQNQDGRARSAVGSIYESLPFEWIEPLLPAIFEATMEPAPSGIMFADGVRTSGLNLLAKHHIEEGMEACVHYVRYQKQHASEKRTPDVLKILDTYGAHAQRFIPELEEIALYFENDEADFPKTLSRGKAAAVREAIERIRASKSLPTLVSLD</sequence>